<evidence type="ECO:0000313" key="4">
    <source>
        <dbReference type="Proteomes" id="UP000023430"/>
    </source>
</evidence>
<organism evidence="3 4">
    <name type="scientific">Roseivivax isoporae LMG 25204</name>
    <dbReference type="NCBI Taxonomy" id="1449351"/>
    <lineage>
        <taxon>Bacteria</taxon>
        <taxon>Pseudomonadati</taxon>
        <taxon>Pseudomonadota</taxon>
        <taxon>Alphaproteobacteria</taxon>
        <taxon>Rhodobacterales</taxon>
        <taxon>Roseobacteraceae</taxon>
        <taxon>Roseivivax</taxon>
    </lineage>
</organism>
<evidence type="ECO:0000256" key="1">
    <source>
        <dbReference type="SAM" id="Phobius"/>
    </source>
</evidence>
<dbReference type="AlphaFoldDB" id="X7FCR5"/>
<protein>
    <recommendedName>
        <fullName evidence="2">YjiS-like domain-containing protein</fullName>
    </recommendedName>
</protein>
<keyword evidence="1" id="KW-1133">Transmembrane helix</keyword>
<dbReference type="eggNOG" id="COG5457">
    <property type="taxonomic scope" value="Bacteria"/>
</dbReference>
<dbReference type="STRING" id="1449351.RISW2_19540"/>
<feature type="transmembrane region" description="Helical" evidence="1">
    <location>
        <begin position="12"/>
        <end position="32"/>
    </location>
</feature>
<name>X7FCR5_9RHOB</name>
<accession>X7FCR5</accession>
<dbReference type="Pfam" id="PF06568">
    <property type="entry name" value="YjiS-like"/>
    <property type="match status" value="1"/>
</dbReference>
<sequence>MNIYTPPRTNHAAAAVAGRVGAVIASAYAALVDWRDARRTERLLSSLSDRELDDIGLTRSDILRVSRR</sequence>
<proteinExistence type="predicted"/>
<reference evidence="3 4" key="1">
    <citation type="submission" date="2014-01" db="EMBL/GenBank/DDBJ databases">
        <title>Roseivivax isoporae LMG 25204 Genome Sequencing.</title>
        <authorList>
            <person name="Lai Q."/>
            <person name="Li G."/>
            <person name="Shao Z."/>
        </authorList>
    </citation>
    <scope>NUCLEOTIDE SEQUENCE [LARGE SCALE GENOMIC DNA]</scope>
    <source>
        <strain evidence="3 4">LMG 25204</strain>
    </source>
</reference>
<keyword evidence="4" id="KW-1185">Reference proteome</keyword>
<gene>
    <name evidence="3" type="ORF">RISW2_19540</name>
</gene>
<comment type="caution">
    <text evidence="3">The sequence shown here is derived from an EMBL/GenBank/DDBJ whole genome shotgun (WGS) entry which is preliminary data.</text>
</comment>
<dbReference type="Proteomes" id="UP000023430">
    <property type="component" value="Unassembled WGS sequence"/>
</dbReference>
<dbReference type="InterPro" id="IPR009506">
    <property type="entry name" value="YjiS-like"/>
</dbReference>
<evidence type="ECO:0000313" key="3">
    <source>
        <dbReference type="EMBL" id="ETX29854.1"/>
    </source>
</evidence>
<evidence type="ECO:0000259" key="2">
    <source>
        <dbReference type="Pfam" id="PF06568"/>
    </source>
</evidence>
<keyword evidence="1" id="KW-0812">Transmembrane</keyword>
<dbReference type="EMBL" id="JAME01000006">
    <property type="protein sequence ID" value="ETX29854.1"/>
    <property type="molecule type" value="Genomic_DNA"/>
</dbReference>
<dbReference type="PATRIC" id="fig|1449351.3.peg.1036"/>
<feature type="domain" description="YjiS-like" evidence="2">
    <location>
        <begin position="29"/>
        <end position="62"/>
    </location>
</feature>
<keyword evidence="1" id="KW-0472">Membrane</keyword>